<proteinExistence type="predicted"/>
<gene>
    <name evidence="1" type="ORF">CEXT_53521</name>
</gene>
<accession>A0AAV4TUN5</accession>
<dbReference type="Proteomes" id="UP001054945">
    <property type="component" value="Unassembled WGS sequence"/>
</dbReference>
<dbReference type="AlphaFoldDB" id="A0AAV4TUN5"/>
<sequence length="133" mass="15322">METKKTVTALRRFDRAGENRREKVNLFVEIRAFAYQLSISEPGGKKKFKFNETGNNEGKKKISSSRVLTLGVNQVQHCGTMRSALVRQFQNGIELRFELRELITREIRAPDFHFAFCGLSTPHFIDILISYPV</sequence>
<evidence type="ECO:0000313" key="1">
    <source>
        <dbReference type="EMBL" id="GIY48751.1"/>
    </source>
</evidence>
<evidence type="ECO:0000313" key="2">
    <source>
        <dbReference type="Proteomes" id="UP001054945"/>
    </source>
</evidence>
<reference evidence="1 2" key="1">
    <citation type="submission" date="2021-06" db="EMBL/GenBank/DDBJ databases">
        <title>Caerostris extrusa draft genome.</title>
        <authorList>
            <person name="Kono N."/>
            <person name="Arakawa K."/>
        </authorList>
    </citation>
    <scope>NUCLEOTIDE SEQUENCE [LARGE SCALE GENOMIC DNA]</scope>
</reference>
<comment type="caution">
    <text evidence="1">The sequence shown here is derived from an EMBL/GenBank/DDBJ whole genome shotgun (WGS) entry which is preliminary data.</text>
</comment>
<dbReference type="EMBL" id="BPLR01011747">
    <property type="protein sequence ID" value="GIY48751.1"/>
    <property type="molecule type" value="Genomic_DNA"/>
</dbReference>
<keyword evidence="2" id="KW-1185">Reference proteome</keyword>
<organism evidence="1 2">
    <name type="scientific">Caerostris extrusa</name>
    <name type="common">Bark spider</name>
    <name type="synonym">Caerostris bankana</name>
    <dbReference type="NCBI Taxonomy" id="172846"/>
    <lineage>
        <taxon>Eukaryota</taxon>
        <taxon>Metazoa</taxon>
        <taxon>Ecdysozoa</taxon>
        <taxon>Arthropoda</taxon>
        <taxon>Chelicerata</taxon>
        <taxon>Arachnida</taxon>
        <taxon>Araneae</taxon>
        <taxon>Araneomorphae</taxon>
        <taxon>Entelegynae</taxon>
        <taxon>Araneoidea</taxon>
        <taxon>Araneidae</taxon>
        <taxon>Caerostris</taxon>
    </lineage>
</organism>
<name>A0AAV4TUN5_CAEEX</name>
<protein>
    <submittedName>
        <fullName evidence="1">Uncharacterized protein</fullName>
    </submittedName>
</protein>